<dbReference type="PANTHER" id="PTHR30173:SF36">
    <property type="entry name" value="ECF RNA POLYMERASE SIGMA FACTOR SIGJ"/>
    <property type="match status" value="1"/>
</dbReference>
<sequence length="305" mass="33433">MTRMDVDPIPARSAAFEPLLFTVAYEILGSAVDADHVVRHCLWDHPASAPVDAFGPGSARAHLIAQVARRALETLTARRRVAMDYVGPWLPDPIRFDGDVLADAGLAEFASTAMLLVLEELEPAERTVYVLSGVFGFADDTIATMLSLSWSLDEVGMLAERGRSFVERRRPRFDPMDRARAAEVVETFLDAAESGDADALIALMAPEVVLTSDSNGKTTAVRQPMRGAPAVMRVLSGFTRIGAVLEDYRAEFVVFNGQPGMILYFDGRLQTAITLRVVDGLIVDIYVMRNPDKLVGVELRRPVTR</sequence>
<protein>
    <submittedName>
        <fullName evidence="1">RNA polymerase subunit sigma-24</fullName>
    </submittedName>
</protein>
<dbReference type="Gene3D" id="3.10.450.50">
    <property type="match status" value="1"/>
</dbReference>
<evidence type="ECO:0000313" key="1">
    <source>
        <dbReference type="EMBL" id="WFP23406.1"/>
    </source>
</evidence>
<dbReference type="EMBL" id="CP121270">
    <property type="protein sequence ID" value="WFP23406.1"/>
    <property type="molecule type" value="Genomic_DNA"/>
</dbReference>
<dbReference type="PANTHER" id="PTHR30173">
    <property type="entry name" value="SIGMA 19 FACTOR"/>
    <property type="match status" value="1"/>
</dbReference>
<reference evidence="1" key="1">
    <citation type="submission" date="2023-04" db="EMBL/GenBank/DDBJ databases">
        <title>Complete genome sequence of a phthalic acid esters degrading bacterial strain.</title>
        <authorList>
            <person name="Weng L."/>
            <person name="Jia Y."/>
            <person name="Ren L."/>
        </authorList>
    </citation>
    <scope>NUCLEOTIDE SEQUENCE</scope>
    <source>
        <strain evidence="1">RL-LY01</strain>
    </source>
</reference>
<name>A0AAX3T2R3_9ACTN</name>
<proteinExistence type="predicted"/>
<evidence type="ECO:0000313" key="2">
    <source>
        <dbReference type="Proteomes" id="UP001213504"/>
    </source>
</evidence>
<gene>
    <name evidence="1" type="ORF">P9A14_14675</name>
</gene>
<dbReference type="AlphaFoldDB" id="A0AAX3T2R3"/>
<dbReference type="Proteomes" id="UP001213504">
    <property type="component" value="Chromosome"/>
</dbReference>
<dbReference type="InterPro" id="IPR032710">
    <property type="entry name" value="NTF2-like_dom_sf"/>
</dbReference>
<dbReference type="RefSeq" id="WP_078112835.1">
    <property type="nucleotide sequence ID" value="NZ_CP121270.1"/>
</dbReference>
<dbReference type="GO" id="GO:0016987">
    <property type="term" value="F:sigma factor activity"/>
    <property type="evidence" value="ECO:0007669"/>
    <property type="project" value="TreeGrafter"/>
</dbReference>
<dbReference type="InterPro" id="IPR052704">
    <property type="entry name" value="ECF_Sigma-70_Domain"/>
</dbReference>
<dbReference type="SUPFAM" id="SSF54427">
    <property type="entry name" value="NTF2-like"/>
    <property type="match status" value="1"/>
</dbReference>
<organism evidence="1 2">
    <name type="scientific">Gordonia hongkongensis</name>
    <dbReference type="NCBI Taxonomy" id="1701090"/>
    <lineage>
        <taxon>Bacteria</taxon>
        <taxon>Bacillati</taxon>
        <taxon>Actinomycetota</taxon>
        <taxon>Actinomycetes</taxon>
        <taxon>Mycobacteriales</taxon>
        <taxon>Gordoniaceae</taxon>
        <taxon>Gordonia</taxon>
    </lineage>
</organism>
<accession>A0AAX3T2R3</accession>